<dbReference type="Gene3D" id="3.30.1240.10">
    <property type="match status" value="1"/>
</dbReference>
<organism evidence="1">
    <name type="scientific">Thermorudis peleae</name>
    <dbReference type="NCBI Taxonomy" id="1382356"/>
    <lineage>
        <taxon>Bacteria</taxon>
        <taxon>Pseudomonadati</taxon>
        <taxon>Thermomicrobiota</taxon>
        <taxon>Thermomicrobia</taxon>
        <taxon>Thermomicrobia incertae sedis</taxon>
        <taxon>Thermorudis</taxon>
    </lineage>
</organism>
<dbReference type="AlphaFoldDB" id="A0A831TCK4"/>
<dbReference type="SFLD" id="SFLDS00003">
    <property type="entry name" value="Haloacid_Dehalogenase"/>
    <property type="match status" value="1"/>
</dbReference>
<dbReference type="SUPFAM" id="SSF56784">
    <property type="entry name" value="HAD-like"/>
    <property type="match status" value="1"/>
</dbReference>
<proteinExistence type="predicted"/>
<dbReference type="GO" id="GO:0000287">
    <property type="term" value="F:magnesium ion binding"/>
    <property type="evidence" value="ECO:0007669"/>
    <property type="project" value="TreeGrafter"/>
</dbReference>
<dbReference type="PROSITE" id="PS01229">
    <property type="entry name" value="COF_2"/>
    <property type="match status" value="1"/>
</dbReference>
<dbReference type="GO" id="GO:0005829">
    <property type="term" value="C:cytosol"/>
    <property type="evidence" value="ECO:0007669"/>
    <property type="project" value="TreeGrafter"/>
</dbReference>
<sequence length="293" mass="31242">MFQLIVLDIDGTLLDPSDIVTPVVRDAISKARALGVEVALATGRRLRSTRPIVEELGIALPLVVHNGALVWDTAHDRPLHQAPFDRPTLALVTQTALEHELGLMLIRGPQSDERIVLTDIPGQAGALLEAALATRPGDAERLPPNALLDLSDVLTIDLFAPEERLRPVTARLAERGLSLFHAGPLEWDANPPYWAANVHMPGTSKASGVAILAQRLGITLADVLAVGDGENDLPLLEAAGLGVAMGNAAPHVKARAAAVVRGHDEDGVAEAIERFVLQPLRESGRPLPLRRSD</sequence>
<dbReference type="SFLD" id="SFLDG01140">
    <property type="entry name" value="C2.B:_Phosphomannomutase_and_P"/>
    <property type="match status" value="1"/>
</dbReference>
<comment type="caution">
    <text evidence="1">The sequence shown here is derived from an EMBL/GenBank/DDBJ whole genome shotgun (WGS) entry which is preliminary data.</text>
</comment>
<dbReference type="InterPro" id="IPR023214">
    <property type="entry name" value="HAD_sf"/>
</dbReference>
<name>A0A831TCK4_9BACT</name>
<dbReference type="EMBL" id="DSIY01000001">
    <property type="protein sequence ID" value="HEG89824.1"/>
    <property type="molecule type" value="Genomic_DNA"/>
</dbReference>
<dbReference type="InterPro" id="IPR036412">
    <property type="entry name" value="HAD-like_sf"/>
</dbReference>
<accession>A0A831TCK4</accession>
<evidence type="ECO:0000313" key="1">
    <source>
        <dbReference type="EMBL" id="HEG89824.1"/>
    </source>
</evidence>
<dbReference type="PANTHER" id="PTHR10000:SF8">
    <property type="entry name" value="HAD SUPERFAMILY HYDROLASE-LIKE, TYPE 3"/>
    <property type="match status" value="1"/>
</dbReference>
<dbReference type="NCBIfam" id="TIGR00099">
    <property type="entry name" value="Cof-subfamily"/>
    <property type="match status" value="1"/>
</dbReference>
<dbReference type="Gene3D" id="3.40.50.1000">
    <property type="entry name" value="HAD superfamily/HAD-like"/>
    <property type="match status" value="1"/>
</dbReference>
<protein>
    <submittedName>
        <fullName evidence="1">HAD family phosphatase</fullName>
    </submittedName>
</protein>
<dbReference type="GO" id="GO:0016791">
    <property type="term" value="F:phosphatase activity"/>
    <property type="evidence" value="ECO:0007669"/>
    <property type="project" value="TreeGrafter"/>
</dbReference>
<dbReference type="Pfam" id="PF08282">
    <property type="entry name" value="Hydrolase_3"/>
    <property type="match status" value="1"/>
</dbReference>
<gene>
    <name evidence="1" type="ORF">ENP34_00010</name>
</gene>
<dbReference type="InterPro" id="IPR000150">
    <property type="entry name" value="Cof"/>
</dbReference>
<dbReference type="PANTHER" id="PTHR10000">
    <property type="entry name" value="PHOSPHOSERINE PHOSPHATASE"/>
    <property type="match status" value="1"/>
</dbReference>
<reference evidence="1" key="1">
    <citation type="journal article" date="2020" name="mSystems">
        <title>Genome- and Community-Level Interaction Insights into Carbon Utilization and Element Cycling Functions of Hydrothermarchaeota in Hydrothermal Sediment.</title>
        <authorList>
            <person name="Zhou Z."/>
            <person name="Liu Y."/>
            <person name="Xu W."/>
            <person name="Pan J."/>
            <person name="Luo Z.H."/>
            <person name="Li M."/>
        </authorList>
    </citation>
    <scope>NUCLEOTIDE SEQUENCE [LARGE SCALE GENOMIC DNA]</scope>
    <source>
        <strain evidence="1">SpSt-210</strain>
    </source>
</reference>